<dbReference type="Proteomes" id="UP001516464">
    <property type="component" value="Unassembled WGS sequence"/>
</dbReference>
<keyword evidence="2" id="KW-1185">Reference proteome</keyword>
<protein>
    <submittedName>
        <fullName evidence="1">Uncharacterized protein</fullName>
    </submittedName>
</protein>
<comment type="caution">
    <text evidence="1">The sequence shown here is derived from an EMBL/GenBank/DDBJ whole genome shotgun (WGS) entry which is preliminary data.</text>
</comment>
<sequence>MKIFLNAIDTTNTSKFSKEIDDVVNTLREISLTKEEPQAPQCNFQSDWIKYFSNSNNIILEYNEMDNGDFGVSDYFRRRLDKFLSGDKEIRNFAKCNKFKGILKINGNRIVINKSRENIIFGLKSHYSDNITETFKIDLSNLRYEGWKFIDVKLKRKDIKLLIEYKRFPEYLEPGIFIEFSIMNRNTPLRHLIREIWSYTKYAKESFFTLCLLFLKTQTNLFFSGHAKAKALAETIIFCSLANIDNTYDIIQRIIEFIETQWMELKETKKEYIYLYESCIITNPGYFKKHNFNIIEHIFDTNKSIKETYIGYIKARKLELINDLIKEENIKQIYYTKNIYSTLLIDALHQEQHLIAKSILKEHFKHISNIFIDNILSNDSPENYIAMDKLMEILHNKRLLIEEIKEKSMDVYKLIFKKLHGKFDTRNKIYLNKARVFFRWLGEDDIRYLVMEHNAILCILQKILISNNKKKGISLNSKNGTIMDSVNFINFILQKCNNLDREIVKVVKVCLWEITAKNVSNCDVLRCIGKSMEYQP</sequence>
<accession>A0ABQ7HYE1</accession>
<organism evidence="1 2">
    <name type="scientific">Astathelohania contejeani</name>
    <dbReference type="NCBI Taxonomy" id="164912"/>
    <lineage>
        <taxon>Eukaryota</taxon>
        <taxon>Fungi</taxon>
        <taxon>Fungi incertae sedis</taxon>
        <taxon>Microsporidia</taxon>
        <taxon>Astathelohaniidae</taxon>
        <taxon>Astathelohania</taxon>
    </lineage>
</organism>
<name>A0ABQ7HYE1_9MICR</name>
<gene>
    <name evidence="1" type="ORF">TCON_1603</name>
</gene>
<dbReference type="EMBL" id="SBIQ01000118">
    <property type="protein sequence ID" value="KAF7683182.1"/>
    <property type="molecule type" value="Genomic_DNA"/>
</dbReference>
<proteinExistence type="predicted"/>
<reference evidence="1 2" key="1">
    <citation type="submission" date="2019-01" db="EMBL/GenBank/DDBJ databases">
        <title>Genomes sequencing and comparative genomics of infectious freshwater microsporidia, Cucumispora dikerogammari and Thelohania contejeani.</title>
        <authorList>
            <person name="Cormier A."/>
            <person name="Giraud I."/>
            <person name="Wattier R."/>
            <person name="Teixeira M."/>
            <person name="Grandjean F."/>
            <person name="Rigaud T."/>
            <person name="Cordaux R."/>
        </authorList>
    </citation>
    <scope>NUCLEOTIDE SEQUENCE [LARGE SCALE GENOMIC DNA]</scope>
    <source>
        <strain evidence="1">T1</strain>
        <tissue evidence="1">Spores</tissue>
    </source>
</reference>
<evidence type="ECO:0000313" key="2">
    <source>
        <dbReference type="Proteomes" id="UP001516464"/>
    </source>
</evidence>
<evidence type="ECO:0000313" key="1">
    <source>
        <dbReference type="EMBL" id="KAF7683182.1"/>
    </source>
</evidence>